<dbReference type="Gene3D" id="3.40.50.150">
    <property type="entry name" value="Vaccinia Virus protein VP39"/>
    <property type="match status" value="1"/>
</dbReference>
<dbReference type="GO" id="GO:0016740">
    <property type="term" value="F:transferase activity"/>
    <property type="evidence" value="ECO:0007669"/>
    <property type="project" value="UniProtKB-KW"/>
</dbReference>
<comment type="caution">
    <text evidence="2">The sequence shown here is derived from an EMBL/GenBank/DDBJ whole genome shotgun (WGS) entry which is preliminary data.</text>
</comment>
<reference evidence="2" key="1">
    <citation type="submission" date="2023-11" db="EMBL/GenBank/DDBJ databases">
        <authorList>
            <person name="Alioto T."/>
            <person name="Alioto T."/>
            <person name="Gomez Garrido J."/>
        </authorList>
    </citation>
    <scope>NUCLEOTIDE SEQUENCE</scope>
</reference>
<keyword evidence="3" id="KW-1185">Reference proteome</keyword>
<organism evidence="2 3">
    <name type="scientific">Lecanosticta acicola</name>
    <dbReference type="NCBI Taxonomy" id="111012"/>
    <lineage>
        <taxon>Eukaryota</taxon>
        <taxon>Fungi</taxon>
        <taxon>Dikarya</taxon>
        <taxon>Ascomycota</taxon>
        <taxon>Pezizomycotina</taxon>
        <taxon>Dothideomycetes</taxon>
        <taxon>Dothideomycetidae</taxon>
        <taxon>Mycosphaerellales</taxon>
        <taxon>Mycosphaerellaceae</taxon>
        <taxon>Lecanosticta</taxon>
    </lineage>
</organism>
<dbReference type="PANTHER" id="PTHR43861">
    <property type="entry name" value="TRANS-ACONITATE 2-METHYLTRANSFERASE-RELATED"/>
    <property type="match status" value="1"/>
</dbReference>
<dbReference type="EMBL" id="CAVMBE010000012">
    <property type="protein sequence ID" value="CAK3913420.1"/>
    <property type="molecule type" value="Genomic_DNA"/>
</dbReference>
<sequence>MASAISDLSRTTTGNDRFNAEAAAWDWQPFVHQASKGAAEAIIRILEQKYTTPEITSLDVLELGCGTGVLSFLLAPKVRQIVAIDAAQGMIDVLRRKCEQPELPKNILPLALLLEDPEDTRLPPADCQHPGGERQRFDLVTSHLVLHHIPSLRPVLETLHGCLKKEGCVMLTDFEDFGPEAKRFHPASKMVGVARHGIDADEIAGLMREVGFVDVDVRAHWSEEKIVERYEGEFGPEGGSKAKDAGEKMRFPFLVCHGVRR</sequence>
<keyword evidence="1" id="KW-0808">Transferase</keyword>
<name>A0AAI8YV79_9PEZI</name>
<protein>
    <submittedName>
        <fullName evidence="2">Related to phosphoethanolamine N-methyltransferase</fullName>
    </submittedName>
</protein>
<gene>
    <name evidence="2" type="ORF">LECACI_7A002653</name>
</gene>
<evidence type="ECO:0000256" key="1">
    <source>
        <dbReference type="ARBA" id="ARBA00022679"/>
    </source>
</evidence>
<accession>A0AAI8YV79</accession>
<dbReference type="Proteomes" id="UP001296104">
    <property type="component" value="Unassembled WGS sequence"/>
</dbReference>
<dbReference type="Pfam" id="PF13489">
    <property type="entry name" value="Methyltransf_23"/>
    <property type="match status" value="1"/>
</dbReference>
<dbReference type="InterPro" id="IPR029063">
    <property type="entry name" value="SAM-dependent_MTases_sf"/>
</dbReference>
<dbReference type="AlphaFoldDB" id="A0AAI8YV79"/>
<dbReference type="PANTHER" id="PTHR43861:SF3">
    <property type="entry name" value="PUTATIVE (AFU_ORTHOLOGUE AFUA_2G14390)-RELATED"/>
    <property type="match status" value="1"/>
</dbReference>
<proteinExistence type="predicted"/>
<evidence type="ECO:0000313" key="2">
    <source>
        <dbReference type="EMBL" id="CAK3913420.1"/>
    </source>
</evidence>
<evidence type="ECO:0000313" key="3">
    <source>
        <dbReference type="Proteomes" id="UP001296104"/>
    </source>
</evidence>
<dbReference type="CDD" id="cd02440">
    <property type="entry name" value="AdoMet_MTases"/>
    <property type="match status" value="1"/>
</dbReference>
<dbReference type="SUPFAM" id="SSF53335">
    <property type="entry name" value="S-adenosyl-L-methionine-dependent methyltransferases"/>
    <property type="match status" value="1"/>
</dbReference>